<dbReference type="InterPro" id="IPR039961">
    <property type="entry name" value="Nuo9.5"/>
</dbReference>
<sequence>MVLATLRDLTVRAPYIMASFAIGGAGIGMALFKDPIRRTFGIVDAKPVPLTYPMPKGPRNPPAGYED</sequence>
<keyword evidence="1" id="KW-0472">Membrane</keyword>
<dbReference type="EMBL" id="MCFL01000052">
    <property type="protein sequence ID" value="ORZ31977.1"/>
    <property type="molecule type" value="Genomic_DNA"/>
</dbReference>
<keyword evidence="3" id="KW-1185">Reference proteome</keyword>
<reference evidence="2 3" key="1">
    <citation type="submission" date="2016-07" db="EMBL/GenBank/DDBJ databases">
        <title>Pervasive Adenine N6-methylation of Active Genes in Fungi.</title>
        <authorList>
            <consortium name="DOE Joint Genome Institute"/>
            <person name="Mondo S.J."/>
            <person name="Dannebaum R.O."/>
            <person name="Kuo R.C."/>
            <person name="Labutti K."/>
            <person name="Haridas S."/>
            <person name="Kuo A."/>
            <person name="Salamov A."/>
            <person name="Ahrendt S.R."/>
            <person name="Lipzen A."/>
            <person name="Sullivan W."/>
            <person name="Andreopoulos W.B."/>
            <person name="Clum A."/>
            <person name="Lindquist E."/>
            <person name="Daum C."/>
            <person name="Ramamoorthy G.K."/>
            <person name="Gryganskyi A."/>
            <person name="Culley D."/>
            <person name="Magnuson J.K."/>
            <person name="James T.Y."/>
            <person name="O'Malley M.A."/>
            <person name="Stajich J.E."/>
            <person name="Spatafora J.W."/>
            <person name="Visel A."/>
            <person name="Grigoriev I.V."/>
        </authorList>
    </citation>
    <scope>NUCLEOTIDE SEQUENCE [LARGE SCALE GENOMIC DNA]</scope>
    <source>
        <strain evidence="2 3">PL171</strain>
    </source>
</reference>
<gene>
    <name evidence="2" type="ORF">BCR44DRAFT_1441145</name>
</gene>
<feature type="transmembrane region" description="Helical" evidence="1">
    <location>
        <begin position="12"/>
        <end position="32"/>
    </location>
</feature>
<comment type="caution">
    <text evidence="2">The sequence shown here is derived from an EMBL/GenBank/DDBJ whole genome shotgun (WGS) entry which is preliminary data.</text>
</comment>
<dbReference type="PANTHER" id="PTHR38488:SF1">
    <property type="entry name" value="OXIDOREDUCTASE 9.5 KDA SUBUNIT, PUTATIVE (AFU_ORTHOLOGUE AFUA_5G08980)-RELATED"/>
    <property type="match status" value="1"/>
</dbReference>
<evidence type="ECO:0000256" key="1">
    <source>
        <dbReference type="SAM" id="Phobius"/>
    </source>
</evidence>
<protein>
    <submittedName>
        <fullName evidence="2">Putative NADH-ubiquinone oxidoreductase 9.5 kDa subunit</fullName>
    </submittedName>
</protein>
<dbReference type="PANTHER" id="PTHR38488">
    <property type="entry name" value="OXIDOREDUCTASE 9.5 KDA SUBUNIT, PUTATIVE (AFU_ORTHOLOGUE AFUA_5G08980)-RELATED"/>
    <property type="match status" value="1"/>
</dbReference>
<keyword evidence="1" id="KW-0812">Transmembrane</keyword>
<name>A0A1Y2HBK3_9FUNG</name>
<keyword evidence="1" id="KW-1133">Transmembrane helix</keyword>
<dbReference type="AlphaFoldDB" id="A0A1Y2HBK3"/>
<keyword evidence="2" id="KW-0830">Ubiquinone</keyword>
<organism evidence="2 3">
    <name type="scientific">Catenaria anguillulae PL171</name>
    <dbReference type="NCBI Taxonomy" id="765915"/>
    <lineage>
        <taxon>Eukaryota</taxon>
        <taxon>Fungi</taxon>
        <taxon>Fungi incertae sedis</taxon>
        <taxon>Blastocladiomycota</taxon>
        <taxon>Blastocladiomycetes</taxon>
        <taxon>Blastocladiales</taxon>
        <taxon>Catenariaceae</taxon>
        <taxon>Catenaria</taxon>
    </lineage>
</organism>
<proteinExistence type="predicted"/>
<dbReference type="OrthoDB" id="2093409at2759"/>
<dbReference type="CDD" id="cd22903">
    <property type="entry name" value="NI9M"/>
    <property type="match status" value="1"/>
</dbReference>
<dbReference type="Proteomes" id="UP000193411">
    <property type="component" value="Unassembled WGS sequence"/>
</dbReference>
<evidence type="ECO:0000313" key="2">
    <source>
        <dbReference type="EMBL" id="ORZ31977.1"/>
    </source>
</evidence>
<accession>A0A1Y2HBK3</accession>
<evidence type="ECO:0000313" key="3">
    <source>
        <dbReference type="Proteomes" id="UP000193411"/>
    </source>
</evidence>